<dbReference type="GO" id="GO:0007165">
    <property type="term" value="P:signal transduction"/>
    <property type="evidence" value="ECO:0007669"/>
    <property type="project" value="InterPro"/>
</dbReference>
<organism evidence="3 4">
    <name type="scientific">Saccharomyces pastorianus</name>
    <name type="common">Lager yeast</name>
    <name type="synonym">Saccharomyces cerevisiae x Saccharomyces eubayanus</name>
    <dbReference type="NCBI Taxonomy" id="27292"/>
    <lineage>
        <taxon>Eukaryota</taxon>
        <taxon>Fungi</taxon>
        <taxon>Dikarya</taxon>
        <taxon>Ascomycota</taxon>
        <taxon>Saccharomycotina</taxon>
        <taxon>Saccharomycetes</taxon>
        <taxon>Saccharomycetales</taxon>
        <taxon>Saccharomycetaceae</taxon>
        <taxon>Saccharomyces</taxon>
    </lineage>
</organism>
<dbReference type="Pfam" id="PF00071">
    <property type="entry name" value="Ras"/>
    <property type="match status" value="1"/>
</dbReference>
<evidence type="ECO:0000313" key="3">
    <source>
        <dbReference type="EMBL" id="QID83915.1"/>
    </source>
</evidence>
<dbReference type="PANTHER" id="PTHR24070">
    <property type="entry name" value="RAS, DI-RAS, AND RHEB FAMILY MEMBERS OF SMALL GTPASE SUPERFAMILY"/>
    <property type="match status" value="1"/>
</dbReference>
<dbReference type="EMBL" id="CP049000">
    <property type="protein sequence ID" value="QID83915.1"/>
    <property type="molecule type" value="Genomic_DNA"/>
</dbReference>
<dbReference type="FunFam" id="3.40.50.300:FF:001447">
    <property type="entry name" value="Ras-related protein Rab-1B"/>
    <property type="match status" value="1"/>
</dbReference>
<dbReference type="Proteomes" id="UP000501346">
    <property type="component" value="Chromosome SeIII-ScIII"/>
</dbReference>
<dbReference type="GO" id="GO:0003924">
    <property type="term" value="F:GTPase activity"/>
    <property type="evidence" value="ECO:0007669"/>
    <property type="project" value="InterPro"/>
</dbReference>
<sequence length="209" mass="23493">MEYSSITSSNPKHDFQRKIALLGARNVGKTTLTVRFVESRFVESYYPTIENEFTKIISYKNHDCTLEILDTAGQDEGSLLSMKSLTGVRGILLCYSIVNRASFDLIPVLWDKIVDHMGRDDLPVILVGTKSDLERDAKDESRCVTKAEGEKLASTIGSKDKKNQAMFIECSAEQDYNVEEAFTLVLKQMERVEGTLGFDGENNNKCNIM</sequence>
<reference evidence="3 4" key="1">
    <citation type="journal article" date="2019" name="BMC Genomics">
        <title>Chromosome level assembly and comparative genome analysis confirm lager-brewing yeasts originated from a single hybridization.</title>
        <authorList>
            <person name="Salazar A.N."/>
            <person name="Gorter de Vries A.R."/>
            <person name="van den Broek M."/>
            <person name="Brouwers N."/>
            <person name="de la Torre Cortes P."/>
            <person name="Kuijpers N.G.A."/>
            <person name="Daran J.G."/>
            <person name="Abeel T."/>
        </authorList>
    </citation>
    <scope>NUCLEOTIDE SEQUENCE [LARGE SCALE GENOMIC DNA]</scope>
    <source>
        <strain evidence="3 4">CBS 1483</strain>
    </source>
</reference>
<dbReference type="SMART" id="SM00174">
    <property type="entry name" value="RHO"/>
    <property type="match status" value="1"/>
</dbReference>
<dbReference type="Gene3D" id="3.40.50.300">
    <property type="entry name" value="P-loop containing nucleotide triphosphate hydrolases"/>
    <property type="match status" value="1"/>
</dbReference>
<dbReference type="OrthoDB" id="5976022at2759"/>
<dbReference type="AlphaFoldDB" id="A0A6C1E456"/>
<keyword evidence="4" id="KW-1185">Reference proteome</keyword>
<dbReference type="PROSITE" id="PS51419">
    <property type="entry name" value="RAB"/>
    <property type="match status" value="1"/>
</dbReference>
<name>A0A6C1E456_SACPS</name>
<dbReference type="PROSITE" id="PS51420">
    <property type="entry name" value="RHO"/>
    <property type="match status" value="1"/>
</dbReference>
<dbReference type="InterPro" id="IPR027417">
    <property type="entry name" value="P-loop_NTPase"/>
</dbReference>
<dbReference type="SMART" id="SM00173">
    <property type="entry name" value="RAS"/>
    <property type="match status" value="1"/>
</dbReference>
<dbReference type="SUPFAM" id="SSF52540">
    <property type="entry name" value="P-loop containing nucleoside triphosphate hydrolases"/>
    <property type="match status" value="1"/>
</dbReference>
<dbReference type="GO" id="GO:0005525">
    <property type="term" value="F:GTP binding"/>
    <property type="evidence" value="ECO:0007669"/>
    <property type="project" value="UniProtKB-KW"/>
</dbReference>
<keyword evidence="1" id="KW-0547">Nucleotide-binding</keyword>
<dbReference type="InterPro" id="IPR001806">
    <property type="entry name" value="Small_GTPase"/>
</dbReference>
<protein>
    <submittedName>
        <fullName evidence="3">GTP-binding protein</fullName>
    </submittedName>
</protein>
<proteinExistence type="predicted"/>
<evidence type="ECO:0000313" key="4">
    <source>
        <dbReference type="Proteomes" id="UP000501346"/>
    </source>
</evidence>
<dbReference type="GO" id="GO:0016020">
    <property type="term" value="C:membrane"/>
    <property type="evidence" value="ECO:0007669"/>
    <property type="project" value="InterPro"/>
</dbReference>
<gene>
    <name evidence="3" type="primary">RHB1</name>
    <name evidence="3" type="ORF">GRS66_006402</name>
</gene>
<dbReference type="PROSITE" id="PS51421">
    <property type="entry name" value="RAS"/>
    <property type="match status" value="1"/>
</dbReference>
<dbReference type="InterPro" id="IPR005225">
    <property type="entry name" value="Small_GTP-bd"/>
</dbReference>
<dbReference type="NCBIfam" id="TIGR00231">
    <property type="entry name" value="small_GTP"/>
    <property type="match status" value="1"/>
</dbReference>
<dbReference type="SMART" id="SM00175">
    <property type="entry name" value="RAB"/>
    <property type="match status" value="1"/>
</dbReference>
<dbReference type="InterPro" id="IPR020849">
    <property type="entry name" value="Small_GTPase_Ras-type"/>
</dbReference>
<keyword evidence="2" id="KW-0342">GTP-binding</keyword>
<evidence type="ECO:0000256" key="1">
    <source>
        <dbReference type="ARBA" id="ARBA00022741"/>
    </source>
</evidence>
<evidence type="ECO:0000256" key="2">
    <source>
        <dbReference type="ARBA" id="ARBA00023134"/>
    </source>
</evidence>
<accession>A0A6C1E456</accession>
<dbReference type="PRINTS" id="PR00449">
    <property type="entry name" value="RASTRNSFRMNG"/>
</dbReference>